<evidence type="ECO:0000256" key="5">
    <source>
        <dbReference type="PROSITE-ProRule" id="PRU00069"/>
    </source>
</evidence>
<gene>
    <name evidence="8" type="ORF">Pmani_032871</name>
</gene>
<dbReference type="Gene3D" id="2.40.240.130">
    <property type="match status" value="1"/>
</dbReference>
<accession>A0AAE1NS98</accession>
<feature type="region of interest" description="Disordered" evidence="6">
    <location>
        <begin position="72"/>
        <end position="296"/>
    </location>
</feature>
<evidence type="ECO:0000256" key="2">
    <source>
        <dbReference type="ARBA" id="ARBA00022473"/>
    </source>
</evidence>
<evidence type="ECO:0000256" key="4">
    <source>
        <dbReference type="ARBA" id="ARBA00022687"/>
    </source>
</evidence>
<feature type="compositionally biased region" description="Basic and acidic residues" evidence="6">
    <location>
        <begin position="126"/>
        <end position="164"/>
    </location>
</feature>
<feature type="compositionally biased region" description="Polar residues" evidence="6">
    <location>
        <begin position="102"/>
        <end position="120"/>
    </location>
</feature>
<dbReference type="AlphaFoldDB" id="A0AAE1NS98"/>
<evidence type="ECO:0000313" key="8">
    <source>
        <dbReference type="EMBL" id="KAK4294509.1"/>
    </source>
</evidence>
<dbReference type="PANTHER" id="PTHR10878:SF22">
    <property type="entry name" value="DIXIN"/>
    <property type="match status" value="1"/>
</dbReference>
<comment type="caution">
    <text evidence="8">The sequence shown here is derived from an EMBL/GenBank/DDBJ whole genome shotgun (WGS) entry which is preliminary data.</text>
</comment>
<organism evidence="8 9">
    <name type="scientific">Petrolisthes manimaculis</name>
    <dbReference type="NCBI Taxonomy" id="1843537"/>
    <lineage>
        <taxon>Eukaryota</taxon>
        <taxon>Metazoa</taxon>
        <taxon>Ecdysozoa</taxon>
        <taxon>Arthropoda</taxon>
        <taxon>Crustacea</taxon>
        <taxon>Multicrustacea</taxon>
        <taxon>Malacostraca</taxon>
        <taxon>Eumalacostraca</taxon>
        <taxon>Eucarida</taxon>
        <taxon>Decapoda</taxon>
        <taxon>Pleocyemata</taxon>
        <taxon>Anomura</taxon>
        <taxon>Galatheoidea</taxon>
        <taxon>Porcellanidae</taxon>
        <taxon>Petrolisthes</taxon>
    </lineage>
</organism>
<dbReference type="Pfam" id="PF00778">
    <property type="entry name" value="DIX"/>
    <property type="match status" value="1"/>
</dbReference>
<feature type="compositionally biased region" description="Gly residues" evidence="6">
    <location>
        <begin position="433"/>
        <end position="444"/>
    </location>
</feature>
<keyword evidence="3" id="KW-0963">Cytoplasm</keyword>
<name>A0AAE1NS98_9EUCA</name>
<feature type="compositionally biased region" description="Basic and acidic residues" evidence="6">
    <location>
        <begin position="208"/>
        <end position="249"/>
    </location>
</feature>
<proteinExistence type="predicted"/>
<dbReference type="GO" id="GO:0005829">
    <property type="term" value="C:cytosol"/>
    <property type="evidence" value="ECO:0007669"/>
    <property type="project" value="TreeGrafter"/>
</dbReference>
<evidence type="ECO:0000313" key="9">
    <source>
        <dbReference type="Proteomes" id="UP001292094"/>
    </source>
</evidence>
<dbReference type="InterPro" id="IPR029071">
    <property type="entry name" value="Ubiquitin-like_domsf"/>
</dbReference>
<dbReference type="EMBL" id="JAWZYT010004273">
    <property type="protein sequence ID" value="KAK4294509.1"/>
    <property type="molecule type" value="Genomic_DNA"/>
</dbReference>
<dbReference type="Proteomes" id="UP001292094">
    <property type="component" value="Unassembled WGS sequence"/>
</dbReference>
<feature type="compositionally biased region" description="Polar residues" evidence="6">
    <location>
        <begin position="72"/>
        <end position="88"/>
    </location>
</feature>
<keyword evidence="4 5" id="KW-0879">Wnt signaling pathway</keyword>
<dbReference type="PANTHER" id="PTHR10878">
    <property type="entry name" value="SEGMENT POLARITY PROTEIN DISHEVELLED"/>
    <property type="match status" value="1"/>
</dbReference>
<feature type="compositionally biased region" description="Basic and acidic residues" evidence="6">
    <location>
        <begin position="449"/>
        <end position="462"/>
    </location>
</feature>
<feature type="compositionally biased region" description="Polar residues" evidence="6">
    <location>
        <begin position="165"/>
        <end position="176"/>
    </location>
</feature>
<comment type="subcellular location">
    <subcellularLocation>
        <location evidence="1">Cytoplasm</location>
    </subcellularLocation>
</comment>
<dbReference type="InterPro" id="IPR038207">
    <property type="entry name" value="DIX_dom_sf"/>
</dbReference>
<feature type="region of interest" description="Disordered" evidence="6">
    <location>
        <begin position="362"/>
        <end position="393"/>
    </location>
</feature>
<dbReference type="PROSITE" id="PS50841">
    <property type="entry name" value="DIX"/>
    <property type="match status" value="1"/>
</dbReference>
<feature type="compositionally biased region" description="Basic residues" evidence="6">
    <location>
        <begin position="1"/>
        <end position="12"/>
    </location>
</feature>
<keyword evidence="2" id="KW-0217">Developmental protein</keyword>
<feature type="region of interest" description="Disordered" evidence="6">
    <location>
        <begin position="433"/>
        <end position="464"/>
    </location>
</feature>
<dbReference type="SMART" id="SM00021">
    <property type="entry name" value="DAX"/>
    <property type="match status" value="1"/>
</dbReference>
<feature type="region of interest" description="Disordered" evidence="6">
    <location>
        <begin position="1"/>
        <end position="20"/>
    </location>
</feature>
<sequence>MPIIKKRNKKGKLQGSTDVTSRGVCTSTDIYTNTPTSTSPSFTTSSACHTSHNENPTCLTPHRPSSTCLTPHSASPTCLTPNSASPTCLTPHRASPLGPNSPCLSPTNNPLINGNESLTKMQHYKNSCDDRPSHTKDNLRRSCRKREGSTRKSHSRDTYKENHRLSQSKQHQQLETSHNHGKNNHPTQITHHNGRNRHMETSPVSKINHTENSYHHSSNKHTESPHQNNRDSKVRDDCIREDPSRDNHSRQQTARESTVLLREPTAHRSRSNHHKRLSYQELDGGPRGGAGQRNSEFLDKASGSSVKQELLHLSLARQALLAEKDELSRLLEHRENVITELRQQVQQRDRTIQAQRAHLDEALRHTHNGKRGAGVQGESPEGRNSGGQREDVQLVRDAIMSLRGNFRETDPTQHTIDTLEQAIAVLLERSGGNTGVSGGGGGGNLNHSATDKSPRSNNDKRSQLTGVGEAWTKVIYFTERTVTPFMSTVGKPLGKVKLRDFKAMFDRPGSYRFHFKSNDPEYGMVKEEIVNDDDILPGVDGKIIAWVEEDTE</sequence>
<evidence type="ECO:0000256" key="3">
    <source>
        <dbReference type="ARBA" id="ARBA00022490"/>
    </source>
</evidence>
<evidence type="ECO:0000259" key="7">
    <source>
        <dbReference type="PROSITE" id="PS50841"/>
    </source>
</evidence>
<feature type="domain" description="DIX" evidence="7">
    <location>
        <begin position="469"/>
        <end position="551"/>
    </location>
</feature>
<keyword evidence="9" id="KW-1185">Reference proteome</keyword>
<dbReference type="InterPro" id="IPR001158">
    <property type="entry name" value="DIX"/>
</dbReference>
<reference evidence="8" key="1">
    <citation type="submission" date="2023-11" db="EMBL/GenBank/DDBJ databases">
        <title>Genome assemblies of two species of porcelain crab, Petrolisthes cinctipes and Petrolisthes manimaculis (Anomura: Porcellanidae).</title>
        <authorList>
            <person name="Angst P."/>
        </authorList>
    </citation>
    <scope>NUCLEOTIDE SEQUENCE</scope>
    <source>
        <strain evidence="8">PB745_02</strain>
        <tissue evidence="8">Gill</tissue>
    </source>
</reference>
<evidence type="ECO:0000256" key="6">
    <source>
        <dbReference type="SAM" id="MobiDB-lite"/>
    </source>
</evidence>
<dbReference type="GO" id="GO:0060070">
    <property type="term" value="P:canonical Wnt signaling pathway"/>
    <property type="evidence" value="ECO:0007669"/>
    <property type="project" value="TreeGrafter"/>
</dbReference>
<protein>
    <recommendedName>
        <fullName evidence="7">DIX domain-containing protein</fullName>
    </recommendedName>
</protein>
<dbReference type="SUPFAM" id="SSF54236">
    <property type="entry name" value="Ubiquitin-like"/>
    <property type="match status" value="1"/>
</dbReference>
<dbReference type="InterPro" id="IPR015506">
    <property type="entry name" value="Dsh/Dvl-rel"/>
</dbReference>
<evidence type="ECO:0000256" key="1">
    <source>
        <dbReference type="ARBA" id="ARBA00004496"/>
    </source>
</evidence>
<feature type="compositionally biased region" description="Basic residues" evidence="6">
    <location>
        <begin position="267"/>
        <end position="277"/>
    </location>
</feature>